<evidence type="ECO:0000313" key="8">
    <source>
        <dbReference type="Proteomes" id="UP000005408"/>
    </source>
</evidence>
<evidence type="ECO:0000256" key="4">
    <source>
        <dbReference type="ARBA" id="ARBA00022989"/>
    </source>
</evidence>
<comment type="similarity">
    <text evidence="2">Belongs to the CTL (choline transporter-like) family.</text>
</comment>
<feature type="transmembrane region" description="Helical" evidence="6">
    <location>
        <begin position="57"/>
        <end position="78"/>
    </location>
</feature>
<feature type="transmembrane region" description="Helical" evidence="6">
    <location>
        <begin position="756"/>
        <end position="778"/>
    </location>
</feature>
<evidence type="ECO:0000256" key="6">
    <source>
        <dbReference type="SAM" id="Phobius"/>
    </source>
</evidence>
<comment type="subcellular location">
    <subcellularLocation>
        <location evidence="1">Membrane</location>
        <topology evidence="1">Multi-pass membrane protein</topology>
    </subcellularLocation>
</comment>
<feature type="transmembrane region" description="Helical" evidence="6">
    <location>
        <begin position="530"/>
        <end position="553"/>
    </location>
</feature>
<dbReference type="PANTHER" id="PTHR12385:SF12">
    <property type="entry name" value="CHOLINE TRANSPORTER-LIKE PROTEIN"/>
    <property type="match status" value="1"/>
</dbReference>
<feature type="transmembrane region" description="Helical" evidence="6">
    <location>
        <begin position="224"/>
        <end position="245"/>
    </location>
</feature>
<accession>A0A8W8L2E3</accession>
<keyword evidence="4 6" id="KW-1133">Transmembrane helix</keyword>
<dbReference type="InterPro" id="IPR007603">
    <property type="entry name" value="Choline_transptr-like"/>
</dbReference>
<evidence type="ECO:0000256" key="5">
    <source>
        <dbReference type="ARBA" id="ARBA00023136"/>
    </source>
</evidence>
<dbReference type="PANTHER" id="PTHR12385">
    <property type="entry name" value="CHOLINE TRANSPORTER-LIKE (SLC FAMILY 44)"/>
    <property type="match status" value="1"/>
</dbReference>
<feature type="transmembrane region" description="Helical" evidence="6">
    <location>
        <begin position="574"/>
        <end position="607"/>
    </location>
</feature>
<feature type="transmembrane region" description="Helical" evidence="6">
    <location>
        <begin position="627"/>
        <end position="646"/>
    </location>
</feature>
<evidence type="ECO:0000256" key="1">
    <source>
        <dbReference type="ARBA" id="ARBA00004141"/>
    </source>
</evidence>
<dbReference type="EnsemblMetazoa" id="G2630.17">
    <property type="protein sequence ID" value="G2630.17:cds"/>
    <property type="gene ID" value="G2630"/>
</dbReference>
<keyword evidence="3 6" id="KW-0812">Transmembrane</keyword>
<dbReference type="Proteomes" id="UP000005408">
    <property type="component" value="Unassembled WGS sequence"/>
</dbReference>
<evidence type="ECO:0008006" key="9">
    <source>
        <dbReference type="Google" id="ProtNLM"/>
    </source>
</evidence>
<feature type="transmembrane region" description="Helical" evidence="6">
    <location>
        <begin position="480"/>
        <end position="501"/>
    </location>
</feature>
<sequence length="842" mass="94595">MIFTTTVNYLKERKQRKQSYYQWKKTTEMCGCCSGKDSAEDKADLTNPIKNRGCTDIIILILFVLFWAGMIFIAAFSITHGDAWRLVYGYDSFGNTCDEDNTGKAVENVSFSGMNMEGKGFVFILDILDPVNSMKLCVNKCPGQDLNTTVDIARFAVTEGSYLCRYDIKDTDYSDDLVKKGICPGRVFARKKTTEMCGCCSGKDSAEDKADLTNPIKNRGCTDIIILILFVLFWAGMIFIAAFSITHGDAWRLVYGYDSFGNTCDEDNTGKAVENVSFSGMNMEGKGFVFILDILDPVNSMKLCVNKCPGQDLNTTVDIARFAVTEGSYLCRYDIKDTDYSDDLVKKGICPGRVFASEPLLNRCVPKQIFSTAGDIFAKFFDFVNSSDLFQKVLHDLMTGWREMLILCFVALGFGALMVLLIRFLASVIVWFIITIAIIGSIAGTAGLWWTYMDKKRFIDDKEDDNIPLLNVDIDSEQAFMIYSIIATVLTVILLLVILVMRKRIGLTVTLFHEAGKCLADVPILLLQPLWTFIILVFFFVYWIIILAFLATAEKATVDKTTGFVRYTEHEHVSYLWWYHLIGLIWTSEFIIACQQLVVSGAVATWYFTRDKKNLSCTICKSTKLLIFHHLGSVAFGAFIITLVKLPRWILMYMQKKTKGSQNTCVQYAMKCCICCLWCLEKCLKYLNQNAYTVVAIQGTNFCSSAKKAFMTLVSNALRVAAINSVGDFVLFLGKIGVCAATGAVGIFWFKSKEELNYYAIPVLLVCIFAYFIAHCFLSTYEMVIDALLLCFCHDTDINDGSPERRYYASVSLQKYIEEGSNQITAISKGDEEPASPEAARL</sequence>
<proteinExistence type="inferred from homology"/>
<evidence type="ECO:0000256" key="2">
    <source>
        <dbReference type="ARBA" id="ARBA00007168"/>
    </source>
</evidence>
<dbReference type="Pfam" id="PF04515">
    <property type="entry name" value="Choline_transpo"/>
    <property type="match status" value="1"/>
</dbReference>
<dbReference type="GO" id="GO:0016020">
    <property type="term" value="C:membrane"/>
    <property type="evidence" value="ECO:0007669"/>
    <property type="project" value="UniProtKB-SubCell"/>
</dbReference>
<feature type="transmembrane region" description="Helical" evidence="6">
    <location>
        <begin position="428"/>
        <end position="452"/>
    </location>
</feature>
<evidence type="ECO:0000313" key="7">
    <source>
        <dbReference type="EnsemblMetazoa" id="G2630.17:cds"/>
    </source>
</evidence>
<evidence type="ECO:0000256" key="3">
    <source>
        <dbReference type="ARBA" id="ARBA00022692"/>
    </source>
</evidence>
<reference evidence="7" key="1">
    <citation type="submission" date="2022-08" db="UniProtKB">
        <authorList>
            <consortium name="EnsemblMetazoa"/>
        </authorList>
    </citation>
    <scope>IDENTIFICATION</scope>
    <source>
        <strain evidence="7">05x7-T-G4-1.051#20</strain>
    </source>
</reference>
<organism evidence="7 8">
    <name type="scientific">Magallana gigas</name>
    <name type="common">Pacific oyster</name>
    <name type="synonym">Crassostrea gigas</name>
    <dbReference type="NCBI Taxonomy" id="29159"/>
    <lineage>
        <taxon>Eukaryota</taxon>
        <taxon>Metazoa</taxon>
        <taxon>Spiralia</taxon>
        <taxon>Lophotrochozoa</taxon>
        <taxon>Mollusca</taxon>
        <taxon>Bivalvia</taxon>
        <taxon>Autobranchia</taxon>
        <taxon>Pteriomorphia</taxon>
        <taxon>Ostreida</taxon>
        <taxon>Ostreoidea</taxon>
        <taxon>Ostreidae</taxon>
        <taxon>Magallana</taxon>
    </lineage>
</organism>
<name>A0A8W8L2E3_MAGGI</name>
<dbReference type="GO" id="GO:0022857">
    <property type="term" value="F:transmembrane transporter activity"/>
    <property type="evidence" value="ECO:0007669"/>
    <property type="project" value="InterPro"/>
</dbReference>
<protein>
    <recommendedName>
        <fullName evidence="9">Choline transporter-like protein 1</fullName>
    </recommendedName>
</protein>
<feature type="transmembrane region" description="Helical" evidence="6">
    <location>
        <begin position="729"/>
        <end position="750"/>
    </location>
</feature>
<keyword evidence="8" id="KW-1185">Reference proteome</keyword>
<dbReference type="AlphaFoldDB" id="A0A8W8L2E3"/>
<keyword evidence="5 6" id="KW-0472">Membrane</keyword>
<feature type="transmembrane region" description="Helical" evidence="6">
    <location>
        <begin position="404"/>
        <end position="422"/>
    </location>
</feature>